<feature type="region of interest" description="Disordered" evidence="4">
    <location>
        <begin position="911"/>
        <end position="934"/>
    </location>
</feature>
<evidence type="ECO:0000256" key="5">
    <source>
        <dbReference type="SAM" id="SignalP"/>
    </source>
</evidence>
<evidence type="ECO:0000313" key="8">
    <source>
        <dbReference type="Proteomes" id="UP000435036"/>
    </source>
</evidence>
<feature type="domain" description="Outer membrane protein beta-barrel" evidence="6">
    <location>
        <begin position="430"/>
        <end position="898"/>
    </location>
</feature>
<dbReference type="AlphaFoldDB" id="A0A6N8KWK4"/>
<dbReference type="OrthoDB" id="1086219at2"/>
<feature type="chain" id="PRO_5026913925" evidence="5">
    <location>
        <begin position="20"/>
        <end position="934"/>
    </location>
</feature>
<dbReference type="Pfam" id="PF14905">
    <property type="entry name" value="OMP_b-brl_3"/>
    <property type="match status" value="1"/>
</dbReference>
<gene>
    <name evidence="7" type="ORF">GQF63_07130</name>
</gene>
<protein>
    <submittedName>
        <fullName evidence="7">Outer membrane beta-barrel protein</fullName>
    </submittedName>
</protein>
<evidence type="ECO:0000256" key="1">
    <source>
        <dbReference type="ARBA" id="ARBA00004442"/>
    </source>
</evidence>
<comment type="subcellular location">
    <subcellularLocation>
        <location evidence="1">Cell outer membrane</location>
    </subcellularLocation>
</comment>
<dbReference type="InterPro" id="IPR041700">
    <property type="entry name" value="OMP_b-brl_3"/>
</dbReference>
<proteinExistence type="predicted"/>
<dbReference type="RefSeq" id="WP_160368520.1">
    <property type="nucleotide sequence ID" value="NZ_WSQA01000004.1"/>
</dbReference>
<dbReference type="InterPro" id="IPR036942">
    <property type="entry name" value="Beta-barrel_TonB_sf"/>
</dbReference>
<evidence type="ECO:0000256" key="4">
    <source>
        <dbReference type="SAM" id="MobiDB-lite"/>
    </source>
</evidence>
<dbReference type="InterPro" id="IPR008969">
    <property type="entry name" value="CarboxyPept-like_regulatory"/>
</dbReference>
<dbReference type="Gene3D" id="2.60.40.1120">
    <property type="entry name" value="Carboxypeptidase-like, regulatory domain"/>
    <property type="match status" value="1"/>
</dbReference>
<sequence>MRLPLVLFLSLILAFSAQAQQKITGSIVDKTNNNPLRNVTIQLLNRKDSVLMQAKTNSEGKFSIDKAPQGQFRISSSLLGFKSTAKSIQIGNEPIRYDVELEPSEIQLEEIEVTAPPLAAVKGDTVEFNARNFATREYADANEMVAQVPGVIIDEEGNVQAHGEPVKRILVDGKEFFSTDPKVALKTLPADIIDKLQIIDEKSEQARFSGFDDGKRNKIINIVTKPDKRKGYFGRANGGKGDSDKFALSTNMNAFNGNQRLGVNFMGNNINETNFAEQGMGGMRRGNNNTDRGLSDTYAGAINYGNTWLGDKMEFNSDYSFRKSDTRVNSISDIEYLLTERANQFQNQTQESNRGLISHSFASRIKWKIDSLNQLDINPNISYTSNSNINSSLSSRTIGQTDPLNKSDRNNSSDNSSVSFGGNLTYMRRLSHPGQTISINFNGNKSSNDAFGKTLAFNEYYEDAVLARRDTNNRESLTNGYGSGFNTRLSYTHRLAKYTRLQTNYNFRNTRNYSDRKTMEFLAETGQYDELNERLSNEFQNDFNFHNVGASIGYNKRDTLRIQLGMNYQHGIRINDRTFPINQKTKADFSSFLPELTAAYYFTRERSIEFNYNTATNTPDINQLQDFVDVSNELNIRNGNPNLNQEYNHTFRLQYRDINRQNGRSFNSNLDFNYTNDKIVNSVFITDTTVQLFDDVILGAGGQYTVPVNVDGVFSIRASNSYGLQIKKLGINLNANNRLFYNRNYVYQNDQLIPNYRYGFNQDIGIFTNFSREIIIGLNYGANVNFTDNPTSRTTHFMQYTHRLSNSLNIEFLKRMVFNSNFAYLYNSGVGDSKGISASVWNASLGYKLFKQKNAELGIKAFDILNNASNVNRNVSETAVSSTTSNTLNRYFLLSFTYNLRNFGGKMMFDGGGAEGRRGDRPRGDRPRGGRRPR</sequence>
<dbReference type="SUPFAM" id="SSF56935">
    <property type="entry name" value="Porins"/>
    <property type="match status" value="1"/>
</dbReference>
<evidence type="ECO:0000313" key="7">
    <source>
        <dbReference type="EMBL" id="MVZ61785.1"/>
    </source>
</evidence>
<keyword evidence="3" id="KW-0998">Cell outer membrane</keyword>
<feature type="compositionally biased region" description="Basic and acidic residues" evidence="4">
    <location>
        <begin position="915"/>
        <end position="928"/>
    </location>
</feature>
<comment type="caution">
    <text evidence="7">The sequence shown here is derived from an EMBL/GenBank/DDBJ whole genome shotgun (WGS) entry which is preliminary data.</text>
</comment>
<dbReference type="EMBL" id="WSQA01000004">
    <property type="protein sequence ID" value="MVZ61785.1"/>
    <property type="molecule type" value="Genomic_DNA"/>
</dbReference>
<feature type="compositionally biased region" description="Low complexity" evidence="4">
    <location>
        <begin position="386"/>
        <end position="395"/>
    </location>
</feature>
<organism evidence="7 8">
    <name type="scientific">Sphingobacterium humi</name>
    <dbReference type="NCBI Taxonomy" id="1796905"/>
    <lineage>
        <taxon>Bacteria</taxon>
        <taxon>Pseudomonadati</taxon>
        <taxon>Bacteroidota</taxon>
        <taxon>Sphingobacteriia</taxon>
        <taxon>Sphingobacteriales</taxon>
        <taxon>Sphingobacteriaceae</taxon>
        <taxon>Sphingobacterium</taxon>
    </lineage>
</organism>
<evidence type="ECO:0000256" key="3">
    <source>
        <dbReference type="ARBA" id="ARBA00023237"/>
    </source>
</evidence>
<name>A0A6N8KWK4_9SPHI</name>
<dbReference type="Gene3D" id="2.40.170.20">
    <property type="entry name" value="TonB-dependent receptor, beta-barrel domain"/>
    <property type="match status" value="1"/>
</dbReference>
<evidence type="ECO:0000259" key="6">
    <source>
        <dbReference type="Pfam" id="PF14905"/>
    </source>
</evidence>
<keyword evidence="5" id="KW-0732">Signal</keyword>
<dbReference type="Pfam" id="PF13715">
    <property type="entry name" value="CarbopepD_reg_2"/>
    <property type="match status" value="1"/>
</dbReference>
<accession>A0A6N8KWK4</accession>
<dbReference type="GO" id="GO:0009279">
    <property type="term" value="C:cell outer membrane"/>
    <property type="evidence" value="ECO:0007669"/>
    <property type="project" value="UniProtKB-SubCell"/>
</dbReference>
<keyword evidence="8" id="KW-1185">Reference proteome</keyword>
<evidence type="ECO:0000256" key="2">
    <source>
        <dbReference type="ARBA" id="ARBA00023136"/>
    </source>
</evidence>
<reference evidence="7 8" key="1">
    <citation type="submission" date="2019-12" db="EMBL/GenBank/DDBJ databases">
        <authorList>
            <person name="Dong K."/>
        </authorList>
    </citation>
    <scope>NUCLEOTIDE SEQUENCE [LARGE SCALE GENOMIC DNA]</scope>
    <source>
        <strain evidence="7 8">JCM 31225</strain>
    </source>
</reference>
<keyword evidence="2" id="KW-0472">Membrane</keyword>
<dbReference type="Proteomes" id="UP000435036">
    <property type="component" value="Unassembled WGS sequence"/>
</dbReference>
<feature type="region of interest" description="Disordered" evidence="4">
    <location>
        <begin position="386"/>
        <end position="419"/>
    </location>
</feature>
<dbReference type="SUPFAM" id="SSF49464">
    <property type="entry name" value="Carboxypeptidase regulatory domain-like"/>
    <property type="match status" value="1"/>
</dbReference>
<feature type="signal peptide" evidence="5">
    <location>
        <begin position="1"/>
        <end position="19"/>
    </location>
</feature>